<accession>A0A221UVZ5</accession>
<dbReference type="AlphaFoldDB" id="A0A221UVZ5"/>
<gene>
    <name evidence="1" type="ORF">AREALGSMS7_01962</name>
</gene>
<evidence type="ECO:0000313" key="2">
    <source>
        <dbReference type="Proteomes" id="UP000204551"/>
    </source>
</evidence>
<name>A0A221UVZ5_9FLAO</name>
<dbReference type="KEGG" id="aalg:AREALGSMS7_01962"/>
<dbReference type="Proteomes" id="UP000204551">
    <property type="component" value="Chromosome"/>
</dbReference>
<dbReference type="RefSeq" id="WP_157730753.1">
    <property type="nucleotide sequence ID" value="NZ_CP022515.1"/>
</dbReference>
<dbReference type="EMBL" id="CP022515">
    <property type="protein sequence ID" value="ASO05423.1"/>
    <property type="molecule type" value="Genomic_DNA"/>
</dbReference>
<sequence length="179" mass="21500">MNHIKYLILLVLISISFEVISQDTLDMKEVYIDNDLVYKMDGQRFTGLAQQKRKNGKLNYEEQYKDGVILWSNLYFNTKEKKVSDKTIYNRYKLWIIEKEIRLRLSQDTLHIKTYDENGKKILLEQFENNKVTYSCEYNGKKRHGKEMCYDDDGNKLIFQYVNGKKVKEKKRKEKQDGK</sequence>
<evidence type="ECO:0000313" key="1">
    <source>
        <dbReference type="EMBL" id="ASO05423.1"/>
    </source>
</evidence>
<reference evidence="1 2" key="1">
    <citation type="submission" date="2017-07" db="EMBL/GenBank/DDBJ databases">
        <title>Genome Sequence of Arenibacter algicola Strain SMS7 Isolated from a culture of the Diatom Skeletonema marinoi.</title>
        <authorList>
            <person name="Topel M."/>
            <person name="Pinder M.I.M."/>
            <person name="Johansson O.N."/>
            <person name="Kourtchenko O."/>
            <person name="Godhe A."/>
            <person name="Clarke A.K."/>
        </authorList>
    </citation>
    <scope>NUCLEOTIDE SEQUENCE [LARGE SCALE GENOMIC DNA]</scope>
    <source>
        <strain evidence="1 2">SMS7</strain>
    </source>
</reference>
<protein>
    <recommendedName>
        <fullName evidence="3">MORN repeat variant</fullName>
    </recommendedName>
</protein>
<organism evidence="1 2">
    <name type="scientific">Arenibacter algicola</name>
    <dbReference type="NCBI Taxonomy" id="616991"/>
    <lineage>
        <taxon>Bacteria</taxon>
        <taxon>Pseudomonadati</taxon>
        <taxon>Bacteroidota</taxon>
        <taxon>Flavobacteriia</taxon>
        <taxon>Flavobacteriales</taxon>
        <taxon>Flavobacteriaceae</taxon>
        <taxon>Arenibacter</taxon>
    </lineage>
</organism>
<evidence type="ECO:0008006" key="3">
    <source>
        <dbReference type="Google" id="ProtNLM"/>
    </source>
</evidence>
<proteinExistence type="predicted"/>
<dbReference type="SUPFAM" id="SSF82185">
    <property type="entry name" value="Histone H3 K4-specific methyltransferase SET7/9 N-terminal domain"/>
    <property type="match status" value="1"/>
</dbReference>